<gene>
    <name evidence="7" type="primary">lhgO</name>
    <name evidence="7" type="ORF">JFN87_00200</name>
</gene>
<evidence type="ECO:0000313" key="7">
    <source>
        <dbReference type="EMBL" id="MBP0455925.1"/>
    </source>
</evidence>
<organism evidence="7 8">
    <name type="scientific">Streptomyces montanisoli</name>
    <dbReference type="NCBI Taxonomy" id="2798581"/>
    <lineage>
        <taxon>Bacteria</taxon>
        <taxon>Bacillati</taxon>
        <taxon>Actinomycetota</taxon>
        <taxon>Actinomycetes</taxon>
        <taxon>Kitasatosporales</taxon>
        <taxon>Streptomycetaceae</taxon>
        <taxon>Streptomyces</taxon>
    </lineage>
</organism>
<sequence length="404" mass="43860">MADETIGIVGAGIVGLAVGREIALRRPGTRVVVFEKEQRVSLHQTGHNSGVVHAGIYYAPGSLKAELCVRGVALLREYCQERAVPYREIGKLVVAVREDELGRMENLYERARNNHVPELRRVSREEIRELEPHAGGVAALYSPRTAITDYPAVAEEFAKDIAGAGGEVKLGFPVTGIDEVRGGRGGIEVSSGTQRARVRVDRLILCAGLQSDLVAALARDAREPRIVPFRGEYLLLKPERAHLVRGLIYPVPDPRYPFLGVHFTPRVDGSVEVGPNAVLALAREGYRLGTVSPKDLLGLAAYPGAWRMAARHWRTGLREYRGSLSVRAFMRDAGQYVPGIGAPDVARGGAGVRAQALDRDGTLVDDFRIHRLGRITAVRNAPSPAATASMAIAEHIVTTVFGKR</sequence>
<feature type="domain" description="FAD dependent oxidoreductase" evidence="6">
    <location>
        <begin position="7"/>
        <end position="397"/>
    </location>
</feature>
<proteinExistence type="inferred from homology"/>
<keyword evidence="3" id="KW-0274">FAD</keyword>
<keyword evidence="8" id="KW-1185">Reference proteome</keyword>
<protein>
    <submittedName>
        <fullName evidence="7">L-2-hydroxyglutarate oxidase</fullName>
        <ecNumber evidence="7">1.1.3.-</ecNumber>
    </submittedName>
</protein>
<keyword evidence="4 7" id="KW-0560">Oxidoreductase</keyword>
<dbReference type="RefSeq" id="WP_209337710.1">
    <property type="nucleotide sequence ID" value="NZ_JAGIQL010000001.1"/>
</dbReference>
<evidence type="ECO:0000256" key="4">
    <source>
        <dbReference type="ARBA" id="ARBA00023002"/>
    </source>
</evidence>
<dbReference type="EMBL" id="JAGIQL010000001">
    <property type="protein sequence ID" value="MBP0455925.1"/>
    <property type="molecule type" value="Genomic_DNA"/>
</dbReference>
<name>A0A940M4F6_9ACTN</name>
<dbReference type="EC" id="1.1.3.-" evidence="7"/>
<accession>A0A940M4F6</accession>
<dbReference type="InterPro" id="IPR006076">
    <property type="entry name" value="FAD-dep_OxRdtase"/>
</dbReference>
<evidence type="ECO:0000256" key="1">
    <source>
        <dbReference type="ARBA" id="ARBA00001974"/>
    </source>
</evidence>
<comment type="similarity">
    <text evidence="5">Belongs to the L2HGDH family.</text>
</comment>
<evidence type="ECO:0000256" key="2">
    <source>
        <dbReference type="ARBA" id="ARBA00022630"/>
    </source>
</evidence>
<dbReference type="Gene3D" id="3.50.50.60">
    <property type="entry name" value="FAD/NAD(P)-binding domain"/>
    <property type="match status" value="1"/>
</dbReference>
<evidence type="ECO:0000313" key="8">
    <source>
        <dbReference type="Proteomes" id="UP000670475"/>
    </source>
</evidence>
<keyword evidence="2" id="KW-0285">Flavoprotein</keyword>
<evidence type="ECO:0000256" key="3">
    <source>
        <dbReference type="ARBA" id="ARBA00022827"/>
    </source>
</evidence>
<dbReference type="PANTHER" id="PTHR43104">
    <property type="entry name" value="L-2-HYDROXYGLUTARATE DEHYDROGENASE, MITOCHONDRIAL"/>
    <property type="match status" value="1"/>
</dbReference>
<dbReference type="Gene3D" id="3.30.9.10">
    <property type="entry name" value="D-Amino Acid Oxidase, subunit A, domain 2"/>
    <property type="match status" value="1"/>
</dbReference>
<dbReference type="Proteomes" id="UP000670475">
    <property type="component" value="Unassembled WGS sequence"/>
</dbReference>
<dbReference type="PANTHER" id="PTHR43104:SF2">
    <property type="entry name" value="L-2-HYDROXYGLUTARATE DEHYDROGENASE, MITOCHONDRIAL"/>
    <property type="match status" value="1"/>
</dbReference>
<dbReference type="GO" id="GO:0047545">
    <property type="term" value="F:(S)-2-hydroxyglutarate dehydrogenase activity"/>
    <property type="evidence" value="ECO:0007669"/>
    <property type="project" value="TreeGrafter"/>
</dbReference>
<evidence type="ECO:0000256" key="5">
    <source>
        <dbReference type="ARBA" id="ARBA00037941"/>
    </source>
</evidence>
<dbReference type="SUPFAM" id="SSF51905">
    <property type="entry name" value="FAD/NAD(P)-binding domain"/>
    <property type="match status" value="1"/>
</dbReference>
<dbReference type="Pfam" id="PF01266">
    <property type="entry name" value="DAO"/>
    <property type="match status" value="1"/>
</dbReference>
<dbReference type="AlphaFoldDB" id="A0A940M4F6"/>
<comment type="cofactor">
    <cofactor evidence="1">
        <name>FAD</name>
        <dbReference type="ChEBI" id="CHEBI:57692"/>
    </cofactor>
</comment>
<comment type="caution">
    <text evidence="7">The sequence shown here is derived from an EMBL/GenBank/DDBJ whole genome shotgun (WGS) entry which is preliminary data.</text>
</comment>
<evidence type="ECO:0000259" key="6">
    <source>
        <dbReference type="Pfam" id="PF01266"/>
    </source>
</evidence>
<dbReference type="NCBIfam" id="NF008726">
    <property type="entry name" value="PRK11728.1"/>
    <property type="match status" value="1"/>
</dbReference>
<dbReference type="InterPro" id="IPR036188">
    <property type="entry name" value="FAD/NAD-bd_sf"/>
</dbReference>
<reference evidence="7" key="1">
    <citation type="submission" date="2021-03" db="EMBL/GenBank/DDBJ databases">
        <title>Whole genome sequence of Streptomyces bomunensis MMS17-BM035.</title>
        <authorList>
            <person name="Lee J.H."/>
        </authorList>
    </citation>
    <scope>NUCLEOTIDE SEQUENCE</scope>
    <source>
        <strain evidence="7">MMS17-BM035</strain>
    </source>
</reference>